<organism evidence="3 4">
    <name type="scientific">Tsuneonella deserti</name>
    <dbReference type="NCBI Taxonomy" id="2035528"/>
    <lineage>
        <taxon>Bacteria</taxon>
        <taxon>Pseudomonadati</taxon>
        <taxon>Pseudomonadota</taxon>
        <taxon>Alphaproteobacteria</taxon>
        <taxon>Sphingomonadales</taxon>
        <taxon>Erythrobacteraceae</taxon>
        <taxon>Tsuneonella</taxon>
    </lineage>
</organism>
<feature type="region of interest" description="Disordered" evidence="1">
    <location>
        <begin position="187"/>
        <end position="214"/>
    </location>
</feature>
<proteinExistence type="predicted"/>
<name>A0ABQ1S7F6_9SPHN</name>
<evidence type="ECO:0000313" key="4">
    <source>
        <dbReference type="Proteomes" id="UP000619041"/>
    </source>
</evidence>
<keyword evidence="4" id="KW-1185">Reference proteome</keyword>
<protein>
    <submittedName>
        <fullName evidence="3">Uncharacterized protein</fullName>
    </submittedName>
</protein>
<evidence type="ECO:0000256" key="2">
    <source>
        <dbReference type="SAM" id="SignalP"/>
    </source>
</evidence>
<feature type="signal peptide" evidence="2">
    <location>
        <begin position="1"/>
        <end position="28"/>
    </location>
</feature>
<evidence type="ECO:0000313" key="3">
    <source>
        <dbReference type="EMBL" id="GGD94395.1"/>
    </source>
</evidence>
<comment type="caution">
    <text evidence="3">The sequence shown here is derived from an EMBL/GenBank/DDBJ whole genome shotgun (WGS) entry which is preliminary data.</text>
</comment>
<evidence type="ECO:0000256" key="1">
    <source>
        <dbReference type="SAM" id="MobiDB-lite"/>
    </source>
</evidence>
<gene>
    <name evidence="3" type="ORF">GCM10011515_12760</name>
</gene>
<keyword evidence="2" id="KW-0732">Signal</keyword>
<dbReference type="EMBL" id="BMKL01000001">
    <property type="protein sequence ID" value="GGD94395.1"/>
    <property type="molecule type" value="Genomic_DNA"/>
</dbReference>
<feature type="chain" id="PRO_5047202925" evidence="2">
    <location>
        <begin position="29"/>
        <end position="214"/>
    </location>
</feature>
<sequence length="214" mass="22418">MFRSAEVIRAGLLALMFAAGALTSPATARDRNEAAANREPDARDVAMTPITDLNLSKERVPSALVAALAEPYSSTGLEGCAAIETAIAQLDSALGPDMDVQATDADRLSTGRVAKSLVASFIPFRGLLREISGAAEQERNWQAAIYAGSVRRGFLKGLGQQKGCNYPARPAFARVIVSDSAEVDDRAAKPAESGAAANANLSHEVVQPLPAAKR</sequence>
<dbReference type="Proteomes" id="UP000619041">
    <property type="component" value="Unassembled WGS sequence"/>
</dbReference>
<reference evidence="4" key="1">
    <citation type="journal article" date="2019" name="Int. J. Syst. Evol. Microbiol.">
        <title>The Global Catalogue of Microorganisms (GCM) 10K type strain sequencing project: providing services to taxonomists for standard genome sequencing and annotation.</title>
        <authorList>
            <consortium name="The Broad Institute Genomics Platform"/>
            <consortium name="The Broad Institute Genome Sequencing Center for Infectious Disease"/>
            <person name="Wu L."/>
            <person name="Ma J."/>
        </authorList>
    </citation>
    <scope>NUCLEOTIDE SEQUENCE [LARGE SCALE GENOMIC DNA]</scope>
    <source>
        <strain evidence="4">CGMCC 1.15959</strain>
    </source>
</reference>
<accession>A0ABQ1S7F6</accession>